<dbReference type="AlphaFoldDB" id="A0A9W9KGN6"/>
<gene>
    <name evidence="2" type="ORF">NUU61_003172</name>
</gene>
<keyword evidence="3" id="KW-1185">Reference proteome</keyword>
<protein>
    <submittedName>
        <fullName evidence="2">Methionine synthase</fullName>
    </submittedName>
</protein>
<dbReference type="GO" id="GO:0003871">
    <property type="term" value="F:5-methyltetrahydropteroyltriglutamate-homocysteine S-methyltransferase activity"/>
    <property type="evidence" value="ECO:0007669"/>
    <property type="project" value="InterPro"/>
</dbReference>
<accession>A0A9W9KGN6</accession>
<dbReference type="GeneID" id="81392922"/>
<dbReference type="GO" id="GO:0009086">
    <property type="term" value="P:methionine biosynthetic process"/>
    <property type="evidence" value="ECO:0007669"/>
    <property type="project" value="InterPro"/>
</dbReference>
<dbReference type="GO" id="GO:0008270">
    <property type="term" value="F:zinc ion binding"/>
    <property type="evidence" value="ECO:0007669"/>
    <property type="project" value="InterPro"/>
</dbReference>
<organism evidence="2 3">
    <name type="scientific">Penicillium alfredii</name>
    <dbReference type="NCBI Taxonomy" id="1506179"/>
    <lineage>
        <taxon>Eukaryota</taxon>
        <taxon>Fungi</taxon>
        <taxon>Dikarya</taxon>
        <taxon>Ascomycota</taxon>
        <taxon>Pezizomycotina</taxon>
        <taxon>Eurotiomycetes</taxon>
        <taxon>Eurotiomycetidae</taxon>
        <taxon>Eurotiales</taxon>
        <taxon>Aspergillaceae</taxon>
        <taxon>Penicillium</taxon>
    </lineage>
</organism>
<name>A0A9W9KGN6_9EURO</name>
<dbReference type="PANTHER" id="PTHR43844">
    <property type="entry name" value="METHIONINE SYNTHASE"/>
    <property type="match status" value="1"/>
</dbReference>
<dbReference type="Proteomes" id="UP001141434">
    <property type="component" value="Unassembled WGS sequence"/>
</dbReference>
<dbReference type="CDD" id="cd03311">
    <property type="entry name" value="CIMS_C_terminal_like"/>
    <property type="match status" value="1"/>
</dbReference>
<evidence type="ECO:0000313" key="2">
    <source>
        <dbReference type="EMBL" id="KAJ5105825.1"/>
    </source>
</evidence>
<proteinExistence type="predicted"/>
<sequence length="410" mass="45976">MTPQVHLRPPFRAEHLGSLLRPEKLLATKTAFENGEIPESQLTTEEDKEIQAIAETQLKLGYPAISDGEYRRHMFWGNFFPGLDGFEEIRDVDAGAFRSYAPDVAAFLEAGHKPGASVFCIGKIKHVGSTYVDQLTYLASLVPADDVKNLKITLTAPNWYHLRYREGAAYPADVYSSDEEYFGDIAKAYQAELQILYEAGCRNVQYDDPNLACIALFLALYFCSEKFLTGFKDDPLNKYSADVLFAKYIKLYNDCLAQVPADMHVGVHLCRGNFVGSRHFSEGGYDRIATKLFQELNVHTYYLEYDTPRAGGFEPLKHLPPHKNVILGVVTSKFAQLEDKEEMKKRVVDAAEFIAEGNGISIEAALNQVGVSPQCGFASHREGNAIDWDGMINKLKLVRDIANELWPNQP</sequence>
<evidence type="ECO:0000313" key="3">
    <source>
        <dbReference type="Proteomes" id="UP001141434"/>
    </source>
</evidence>
<dbReference type="Gene3D" id="3.20.20.210">
    <property type="match status" value="1"/>
</dbReference>
<dbReference type="Pfam" id="PF01717">
    <property type="entry name" value="Meth_synt_2"/>
    <property type="match status" value="1"/>
</dbReference>
<dbReference type="OrthoDB" id="7772923at2759"/>
<dbReference type="RefSeq" id="XP_056514821.1">
    <property type="nucleotide sequence ID" value="XM_056653754.1"/>
</dbReference>
<dbReference type="InterPro" id="IPR038071">
    <property type="entry name" value="UROD/MetE-like_sf"/>
</dbReference>
<reference evidence="2" key="1">
    <citation type="submission" date="2022-11" db="EMBL/GenBank/DDBJ databases">
        <authorList>
            <person name="Petersen C."/>
        </authorList>
    </citation>
    <scope>NUCLEOTIDE SEQUENCE</scope>
    <source>
        <strain evidence="2">IBT 34128</strain>
    </source>
</reference>
<dbReference type="SUPFAM" id="SSF51726">
    <property type="entry name" value="UROD/MetE-like"/>
    <property type="match status" value="1"/>
</dbReference>
<evidence type="ECO:0000259" key="1">
    <source>
        <dbReference type="Pfam" id="PF01717"/>
    </source>
</evidence>
<comment type="caution">
    <text evidence="2">The sequence shown here is derived from an EMBL/GenBank/DDBJ whole genome shotgun (WGS) entry which is preliminary data.</text>
</comment>
<reference evidence="2" key="2">
    <citation type="journal article" date="2023" name="IMA Fungus">
        <title>Comparative genomic study of the Penicillium genus elucidates a diverse pangenome and 15 lateral gene transfer events.</title>
        <authorList>
            <person name="Petersen C."/>
            <person name="Sorensen T."/>
            <person name="Nielsen M.R."/>
            <person name="Sondergaard T.E."/>
            <person name="Sorensen J.L."/>
            <person name="Fitzpatrick D.A."/>
            <person name="Frisvad J.C."/>
            <person name="Nielsen K.L."/>
        </authorList>
    </citation>
    <scope>NUCLEOTIDE SEQUENCE</scope>
    <source>
        <strain evidence="2">IBT 34128</strain>
    </source>
</reference>
<dbReference type="InterPro" id="IPR002629">
    <property type="entry name" value="Met_Synth_C/arc"/>
</dbReference>
<dbReference type="PANTHER" id="PTHR43844:SF2">
    <property type="entry name" value="SYNTHASE, VITAMIN-B12 INDEPENDENT, PUTATIVE (AFU_ORTHOLOGUE AFUA_3G12060)-RELATED"/>
    <property type="match status" value="1"/>
</dbReference>
<dbReference type="EMBL" id="JAPMSZ010000004">
    <property type="protein sequence ID" value="KAJ5105825.1"/>
    <property type="molecule type" value="Genomic_DNA"/>
</dbReference>
<feature type="domain" description="Cobalamin-independent methionine synthase MetE C-terminal/archaeal" evidence="1">
    <location>
        <begin position="180"/>
        <end position="402"/>
    </location>
</feature>